<accession>A0A0A2LDP3</accession>
<dbReference type="OMA" id="QIPNCAH"/>
<dbReference type="OrthoDB" id="10318084at2759"/>
<gene>
    <name evidence="1" type="ORF">PITC_055230</name>
</gene>
<evidence type="ECO:0000313" key="1">
    <source>
        <dbReference type="EMBL" id="KGO77338.1"/>
    </source>
</evidence>
<evidence type="ECO:0000313" key="2">
    <source>
        <dbReference type="Proteomes" id="UP000030104"/>
    </source>
</evidence>
<keyword evidence="2" id="KW-1185">Reference proteome</keyword>
<dbReference type="Proteomes" id="UP000030104">
    <property type="component" value="Unassembled WGS sequence"/>
</dbReference>
<proteinExistence type="predicted"/>
<dbReference type="AlphaFoldDB" id="A0A0A2LDP3"/>
<dbReference type="PhylomeDB" id="A0A0A2LDP3"/>
<organism evidence="1 2">
    <name type="scientific">Penicillium italicum</name>
    <name type="common">Blue mold</name>
    <dbReference type="NCBI Taxonomy" id="40296"/>
    <lineage>
        <taxon>Eukaryota</taxon>
        <taxon>Fungi</taxon>
        <taxon>Dikarya</taxon>
        <taxon>Ascomycota</taxon>
        <taxon>Pezizomycotina</taxon>
        <taxon>Eurotiomycetes</taxon>
        <taxon>Eurotiomycetidae</taxon>
        <taxon>Eurotiales</taxon>
        <taxon>Aspergillaceae</taxon>
        <taxon>Penicillium</taxon>
    </lineage>
</organism>
<reference evidence="1 2" key="1">
    <citation type="journal article" date="2015" name="Mol. Plant Microbe Interact.">
        <title>Genome, transcriptome, and functional analyses of Penicillium expansum provide new insights into secondary metabolism and pathogenicity.</title>
        <authorList>
            <person name="Ballester A.R."/>
            <person name="Marcet-Houben M."/>
            <person name="Levin E."/>
            <person name="Sela N."/>
            <person name="Selma-Lazaro C."/>
            <person name="Carmona L."/>
            <person name="Wisniewski M."/>
            <person name="Droby S."/>
            <person name="Gonzalez-Candelas L."/>
            <person name="Gabaldon T."/>
        </authorList>
    </citation>
    <scope>NUCLEOTIDE SEQUENCE [LARGE SCALE GENOMIC DNA]</scope>
    <source>
        <strain evidence="1 2">PHI-1</strain>
    </source>
</reference>
<dbReference type="EMBL" id="JQGA01000196">
    <property type="protein sequence ID" value="KGO77338.1"/>
    <property type="molecule type" value="Genomic_DNA"/>
</dbReference>
<protein>
    <submittedName>
        <fullName evidence="1">Uncharacterized protein</fullName>
    </submittedName>
</protein>
<dbReference type="HOGENOM" id="CLU_125093_0_0_1"/>
<sequence length="152" mass="16837">MSARPALGRSLELEIMMRKRSERWHPSVSAIAGGSLSGLGNPERWFFQIPNCAHCQALVNNKNISKGKVEWGIRTNSELSNTPSQSSTVGETDMLARLASILSPLCSPCPLVQQLPVFGKATLRLCWLVPRMKLSTYCTRPDGPTFPRHQCE</sequence>
<comment type="caution">
    <text evidence="1">The sequence shown here is derived from an EMBL/GenBank/DDBJ whole genome shotgun (WGS) entry which is preliminary data.</text>
</comment>
<name>A0A0A2LDP3_PENIT</name>